<evidence type="ECO:0000313" key="1">
    <source>
        <dbReference type="EMBL" id="QZN95231.1"/>
    </source>
</evidence>
<dbReference type="EMBL" id="CP081864">
    <property type="protein sequence ID" value="QZN95231.1"/>
    <property type="molecule type" value="Genomic_DNA"/>
</dbReference>
<sequence length="106" mass="11459">MATDDLQSLMALRRFVTVAHHIPGRIRLSFTNRLVSALSQSRLAELQSLCHPEGCLKACSINAATGSVVLEYCASTLSPTLLTHLFGHDDQAAQQALTQIQAVLSQ</sequence>
<protein>
    <submittedName>
        <fullName evidence="1">Uncharacterized protein</fullName>
    </submittedName>
</protein>
<name>A0ABX9AK84_9ENTR</name>
<accession>A0ABX9AK84</accession>
<keyword evidence="2" id="KW-1185">Reference proteome</keyword>
<organism evidence="1 2">
    <name type="scientific">Symbiopectobacterium purcellii</name>
    <dbReference type="NCBI Taxonomy" id="2871826"/>
    <lineage>
        <taxon>Bacteria</taxon>
        <taxon>Pseudomonadati</taxon>
        <taxon>Pseudomonadota</taxon>
        <taxon>Gammaproteobacteria</taxon>
        <taxon>Enterobacterales</taxon>
        <taxon>Enterobacteriaceae</taxon>
    </lineage>
</organism>
<evidence type="ECO:0000313" key="2">
    <source>
        <dbReference type="Proteomes" id="UP000825886"/>
    </source>
</evidence>
<reference evidence="1 2" key="1">
    <citation type="submission" date="2021-08" db="EMBL/GenBank/DDBJ databases">
        <title>Culture and genomic analysis of Symbiopectobacterium purcellii sp. nov. gen. nov., isolated from the leafhopper Empoasca decipiens.</title>
        <authorList>
            <person name="Nadal-Jimenez P."/>
            <person name="Siozios S."/>
            <person name="Halliday N."/>
            <person name="Camara M."/>
            <person name="Hurst G.D.D."/>
        </authorList>
    </citation>
    <scope>NUCLEOTIDE SEQUENCE [LARGE SCALE GENOMIC DNA]</scope>
    <source>
        <strain evidence="1 2">SyEd1</strain>
    </source>
</reference>
<dbReference type="Proteomes" id="UP000825886">
    <property type="component" value="Chromosome"/>
</dbReference>
<gene>
    <name evidence="1" type="ORF">K6K13_18755</name>
</gene>
<proteinExistence type="predicted"/>
<dbReference type="RefSeq" id="WP_222158337.1">
    <property type="nucleotide sequence ID" value="NZ_CP081864.1"/>
</dbReference>
<dbReference type="Pfam" id="PF19991">
    <property type="entry name" value="HMA_2"/>
    <property type="match status" value="1"/>
</dbReference>